<dbReference type="PROSITE" id="PS00135">
    <property type="entry name" value="TRYPSIN_SER"/>
    <property type="match status" value="1"/>
</dbReference>
<dbReference type="EMBL" id="GEDC01007240">
    <property type="protein sequence ID" value="JAS30058.1"/>
    <property type="molecule type" value="Transcribed_RNA"/>
</dbReference>
<evidence type="ECO:0000256" key="4">
    <source>
        <dbReference type="ARBA" id="ARBA00023157"/>
    </source>
</evidence>
<keyword evidence="6" id="KW-0732">Signal</keyword>
<reference evidence="8" key="1">
    <citation type="submission" date="2015-12" db="EMBL/GenBank/DDBJ databases">
        <title>De novo transcriptome assembly of four potential Pierce s Disease insect vectors from Arizona vineyards.</title>
        <authorList>
            <person name="Tassone E.E."/>
        </authorList>
    </citation>
    <scope>NUCLEOTIDE SEQUENCE</scope>
</reference>
<keyword evidence="1 5" id="KW-0645">Protease</keyword>
<dbReference type="PANTHER" id="PTHR24252:SF7">
    <property type="entry name" value="HYALIN"/>
    <property type="match status" value="1"/>
</dbReference>
<feature type="signal peptide" evidence="6">
    <location>
        <begin position="1"/>
        <end position="21"/>
    </location>
</feature>
<dbReference type="InterPro" id="IPR009003">
    <property type="entry name" value="Peptidase_S1_PA"/>
</dbReference>
<feature type="chain" id="PRO_5008581730" description="Peptidase S1 domain-containing protein" evidence="6">
    <location>
        <begin position="22"/>
        <end position="431"/>
    </location>
</feature>
<dbReference type="Gene3D" id="2.40.10.10">
    <property type="entry name" value="Trypsin-like serine proteases"/>
    <property type="match status" value="2"/>
</dbReference>
<dbReference type="InterPro" id="IPR018114">
    <property type="entry name" value="TRYPSIN_HIS"/>
</dbReference>
<dbReference type="PRINTS" id="PR00722">
    <property type="entry name" value="CHYMOTRYPSIN"/>
</dbReference>
<accession>A0A1B6DWJ8</accession>
<keyword evidence="4" id="KW-1015">Disulfide bond</keyword>
<dbReference type="InterPro" id="IPR001314">
    <property type="entry name" value="Peptidase_S1A"/>
</dbReference>
<evidence type="ECO:0000313" key="8">
    <source>
        <dbReference type="EMBL" id="JAS30058.1"/>
    </source>
</evidence>
<sequence length="431" mass="47579">MEKTVLLLCTLLSIIYPSTKSFSLENPFLGNSGNINFDIVNSATQRRKRTFPLILPHVNRPQDQVHTSRPFQILEEIRGLEVCNTPYGQAGHCLPMEDCVIRSIHEDYIKHKGYFCILHQRAIGVCCPDDIKVPERYSEGMFASSSSLVSVTLPPINSTDSNSIVIVPDTDVNEVNGPLESLSDSTICGRNGKKISRIVGGTRSSVKDWPWMVAMLRRSDNVNFCGGAIISTTHILTAAHCVAHLSEKDIIVRLGDHDLTVPDETKPEDFNVAQIIRHEDYSNITYRHDIALLVLDKPMEYNTYMQPICLPPPGPRFSNITAVVTGWGTISFGGPSSAVLLEVPVPVWEQEQCVKAFAQIIYDTCMCAAAYEGGKDSCQGDSGGPLTMQNEDGRWSIIGVVSWGNGCARAGSPGVYTRVNDYLDWIVLNMQ</sequence>
<evidence type="ECO:0000259" key="7">
    <source>
        <dbReference type="PROSITE" id="PS50240"/>
    </source>
</evidence>
<dbReference type="InterPro" id="IPR043504">
    <property type="entry name" value="Peptidase_S1_PA_chymotrypsin"/>
</dbReference>
<dbReference type="SMART" id="SM00020">
    <property type="entry name" value="Tryp_SPc"/>
    <property type="match status" value="1"/>
</dbReference>
<evidence type="ECO:0000256" key="3">
    <source>
        <dbReference type="ARBA" id="ARBA00022825"/>
    </source>
</evidence>
<organism evidence="8">
    <name type="scientific">Clastoptera arizonana</name>
    <name type="common">Arizona spittle bug</name>
    <dbReference type="NCBI Taxonomy" id="38151"/>
    <lineage>
        <taxon>Eukaryota</taxon>
        <taxon>Metazoa</taxon>
        <taxon>Ecdysozoa</taxon>
        <taxon>Arthropoda</taxon>
        <taxon>Hexapoda</taxon>
        <taxon>Insecta</taxon>
        <taxon>Pterygota</taxon>
        <taxon>Neoptera</taxon>
        <taxon>Paraneoptera</taxon>
        <taxon>Hemiptera</taxon>
        <taxon>Auchenorrhyncha</taxon>
        <taxon>Cercopoidea</taxon>
        <taxon>Clastopteridae</taxon>
        <taxon>Clastoptera</taxon>
    </lineage>
</organism>
<keyword evidence="3 5" id="KW-0720">Serine protease</keyword>
<dbReference type="InterPro" id="IPR001254">
    <property type="entry name" value="Trypsin_dom"/>
</dbReference>
<keyword evidence="2 5" id="KW-0378">Hydrolase</keyword>
<evidence type="ECO:0000256" key="1">
    <source>
        <dbReference type="ARBA" id="ARBA00022670"/>
    </source>
</evidence>
<name>A0A1B6DWJ8_9HEMI</name>
<feature type="domain" description="Peptidase S1" evidence="7">
    <location>
        <begin position="198"/>
        <end position="431"/>
    </location>
</feature>
<dbReference type="FunFam" id="2.40.10.10:FF:000006">
    <property type="entry name" value="Serine proteinase stubble"/>
    <property type="match status" value="1"/>
</dbReference>
<dbReference type="GO" id="GO:0004252">
    <property type="term" value="F:serine-type endopeptidase activity"/>
    <property type="evidence" value="ECO:0007669"/>
    <property type="project" value="InterPro"/>
</dbReference>
<evidence type="ECO:0000256" key="6">
    <source>
        <dbReference type="SAM" id="SignalP"/>
    </source>
</evidence>
<evidence type="ECO:0000256" key="5">
    <source>
        <dbReference type="RuleBase" id="RU363034"/>
    </source>
</evidence>
<dbReference type="AlphaFoldDB" id="A0A1B6DWJ8"/>
<dbReference type="PROSITE" id="PS50240">
    <property type="entry name" value="TRYPSIN_DOM"/>
    <property type="match status" value="1"/>
</dbReference>
<dbReference type="CDD" id="cd00190">
    <property type="entry name" value="Tryp_SPc"/>
    <property type="match status" value="1"/>
</dbReference>
<dbReference type="Pfam" id="PF00089">
    <property type="entry name" value="Trypsin"/>
    <property type="match status" value="1"/>
</dbReference>
<gene>
    <name evidence="8" type="ORF">g.39821</name>
</gene>
<dbReference type="PANTHER" id="PTHR24252">
    <property type="entry name" value="ACROSIN-RELATED"/>
    <property type="match status" value="1"/>
</dbReference>
<dbReference type="PROSITE" id="PS00134">
    <property type="entry name" value="TRYPSIN_HIS"/>
    <property type="match status" value="1"/>
</dbReference>
<dbReference type="GO" id="GO:0006508">
    <property type="term" value="P:proteolysis"/>
    <property type="evidence" value="ECO:0007669"/>
    <property type="project" value="UniProtKB-KW"/>
</dbReference>
<dbReference type="InterPro" id="IPR033116">
    <property type="entry name" value="TRYPSIN_SER"/>
</dbReference>
<dbReference type="SUPFAM" id="SSF50494">
    <property type="entry name" value="Trypsin-like serine proteases"/>
    <property type="match status" value="1"/>
</dbReference>
<evidence type="ECO:0000256" key="2">
    <source>
        <dbReference type="ARBA" id="ARBA00022801"/>
    </source>
</evidence>
<protein>
    <recommendedName>
        <fullName evidence="7">Peptidase S1 domain-containing protein</fullName>
    </recommendedName>
</protein>
<proteinExistence type="predicted"/>